<evidence type="ECO:0000313" key="8">
    <source>
        <dbReference type="EMBL" id="CAL5984533.1"/>
    </source>
</evidence>
<dbReference type="EMBL" id="CATOUU010001186">
    <property type="protein sequence ID" value="CAI9978730.1"/>
    <property type="molecule type" value="Genomic_DNA"/>
</dbReference>
<evidence type="ECO:0000313" key="9">
    <source>
        <dbReference type="EMBL" id="CAL6116943.1"/>
    </source>
</evidence>
<evidence type="ECO:0000313" key="10">
    <source>
        <dbReference type="Proteomes" id="UP001642409"/>
    </source>
</evidence>
<sequence>MSFCTFGDPYVFETFCENDCGVGWCQMNANQDYCCTLDLSGIDEGLNALASILIGVFVGGGLFLMLSIIGCYFCCCRPSRQSHATVIVRGGQQQLMQPISILPPPPQGQLVGNQINQISMPSQ</sequence>
<dbReference type="AlphaFoldDB" id="A0AA86VUI0"/>
<keyword evidence="1" id="KW-0472">Membrane</keyword>
<protein>
    <submittedName>
        <fullName evidence="6">Hypothetical_protein</fullName>
    </submittedName>
</protein>
<dbReference type="EMBL" id="CAXDID020001130">
    <property type="protein sequence ID" value="CAL6116943.1"/>
    <property type="molecule type" value="Genomic_DNA"/>
</dbReference>
<evidence type="ECO:0000313" key="7">
    <source>
        <dbReference type="EMBL" id="CAL5984527.1"/>
    </source>
</evidence>
<reference evidence="4" key="1">
    <citation type="submission" date="2023-06" db="EMBL/GenBank/DDBJ databases">
        <authorList>
            <person name="Kurt Z."/>
        </authorList>
    </citation>
    <scope>NUCLEOTIDE SEQUENCE</scope>
</reference>
<feature type="transmembrane region" description="Helical" evidence="1">
    <location>
        <begin position="48"/>
        <end position="75"/>
    </location>
</feature>
<dbReference type="EMBL" id="CAXDID020000017">
    <property type="protein sequence ID" value="CAL5984521.1"/>
    <property type="molecule type" value="Genomic_DNA"/>
</dbReference>
<evidence type="ECO:0000313" key="5">
    <source>
        <dbReference type="EMBL" id="CAI9978736.1"/>
    </source>
</evidence>
<dbReference type="EMBL" id="CATOUU010001186">
    <property type="protein sequence ID" value="CAI9978733.1"/>
    <property type="molecule type" value="Genomic_DNA"/>
</dbReference>
<keyword evidence="1" id="KW-1133">Transmembrane helix</keyword>
<evidence type="ECO:0000313" key="2">
    <source>
        <dbReference type="EMBL" id="CAI9944817.1"/>
    </source>
</evidence>
<evidence type="ECO:0000313" key="3">
    <source>
        <dbReference type="EMBL" id="CAI9978730.1"/>
    </source>
</evidence>
<dbReference type="EMBL" id="CAXDID020000017">
    <property type="protein sequence ID" value="CAL5984527.1"/>
    <property type="molecule type" value="Genomic_DNA"/>
</dbReference>
<organism evidence="4">
    <name type="scientific">Hexamita inflata</name>
    <dbReference type="NCBI Taxonomy" id="28002"/>
    <lineage>
        <taxon>Eukaryota</taxon>
        <taxon>Metamonada</taxon>
        <taxon>Diplomonadida</taxon>
        <taxon>Hexamitidae</taxon>
        <taxon>Hexamitinae</taxon>
        <taxon>Hexamita</taxon>
    </lineage>
</organism>
<dbReference type="Proteomes" id="UP001642409">
    <property type="component" value="Unassembled WGS sequence"/>
</dbReference>
<evidence type="ECO:0000256" key="1">
    <source>
        <dbReference type="SAM" id="Phobius"/>
    </source>
</evidence>
<evidence type="ECO:0000313" key="4">
    <source>
        <dbReference type="EMBL" id="CAI9978733.1"/>
    </source>
</evidence>
<name>A0AA86VUI0_9EUKA</name>
<proteinExistence type="predicted"/>
<gene>
    <name evidence="2" type="ORF">HINF_LOCUS32462</name>
    <name evidence="3" type="ORF">HINF_LOCUS66375</name>
    <name evidence="4" type="ORF">HINF_LOCUS66378</name>
    <name evidence="5" type="ORF">HINF_LOCUS66381</name>
    <name evidence="9" type="ORF">HINF_LOCUS79256</name>
    <name evidence="6" type="ORF">HINF_LOCUS8141</name>
    <name evidence="7" type="ORF">HINF_LOCUS8144</name>
    <name evidence="8" type="ORF">HINF_LOCUS8147</name>
</gene>
<keyword evidence="1" id="KW-0812">Transmembrane</keyword>
<keyword evidence="10" id="KW-1185">Reference proteome</keyword>
<dbReference type="EMBL" id="CATOUU010001186">
    <property type="protein sequence ID" value="CAI9978736.1"/>
    <property type="molecule type" value="Genomic_DNA"/>
</dbReference>
<reference evidence="6 10" key="2">
    <citation type="submission" date="2024-07" db="EMBL/GenBank/DDBJ databases">
        <authorList>
            <person name="Akdeniz Z."/>
        </authorList>
    </citation>
    <scope>NUCLEOTIDE SEQUENCE [LARGE SCALE GENOMIC DNA]</scope>
</reference>
<comment type="caution">
    <text evidence="4">The sequence shown here is derived from an EMBL/GenBank/DDBJ whole genome shotgun (WGS) entry which is preliminary data.</text>
</comment>
<dbReference type="EMBL" id="CAXDID020000017">
    <property type="protein sequence ID" value="CAL5984533.1"/>
    <property type="molecule type" value="Genomic_DNA"/>
</dbReference>
<accession>A0AA86VUI0</accession>
<evidence type="ECO:0000313" key="6">
    <source>
        <dbReference type="EMBL" id="CAL5984521.1"/>
    </source>
</evidence>
<dbReference type="EMBL" id="CATOUU010000734">
    <property type="protein sequence ID" value="CAI9944817.1"/>
    <property type="molecule type" value="Genomic_DNA"/>
</dbReference>